<evidence type="ECO:0000313" key="1">
    <source>
        <dbReference type="EMBL" id="PSJ63704.1"/>
    </source>
</evidence>
<dbReference type="OrthoDB" id="153065at2"/>
<dbReference type="Proteomes" id="UP000240653">
    <property type="component" value="Unassembled WGS sequence"/>
</dbReference>
<comment type="caution">
    <text evidence="1">The sequence shown here is derived from an EMBL/GenBank/DDBJ whole genome shotgun (WGS) entry which is preliminary data.</text>
</comment>
<proteinExistence type="predicted"/>
<sequence>MSADLWARAAFNNAAWCDAVCAARHKPGAFLDHIWVQRHGSPPYYPDAVTLTAGGIHQQEQCIVDLSQLRPSGLAVKDSFCGLELGRFGFQVLFETSWIAVPIPARSSSGNDTLWHQVNSSEDLQRWEAAWSGNDQIDESSRTFLPNLLANPDIRFLLALDEGNPIGGGILNRAAGVVGLSNVFSCGMPAESLWRGLIAQAARQFPGLPLVGYERGDDLTMALRAGFEPIGRLRVWLRP</sequence>
<dbReference type="EMBL" id="PXYL01000001">
    <property type="protein sequence ID" value="PSJ63704.1"/>
    <property type="molecule type" value="Genomic_DNA"/>
</dbReference>
<dbReference type="RefSeq" id="WP_106722056.1">
    <property type="nucleotide sequence ID" value="NZ_PXYL01000001.1"/>
</dbReference>
<accession>A0A2P7SMI1</accession>
<protein>
    <submittedName>
        <fullName evidence="1">Uncharacterized protein</fullName>
    </submittedName>
</protein>
<organism evidence="1 2">
    <name type="scientific">Pseudaminobacter soli</name>
    <name type="common">ex Li et al. 2025</name>
    <dbReference type="NCBI Taxonomy" id="1295366"/>
    <lineage>
        <taxon>Bacteria</taxon>
        <taxon>Pseudomonadati</taxon>
        <taxon>Pseudomonadota</taxon>
        <taxon>Alphaproteobacteria</taxon>
        <taxon>Hyphomicrobiales</taxon>
        <taxon>Phyllobacteriaceae</taxon>
        <taxon>Pseudaminobacter</taxon>
    </lineage>
</organism>
<dbReference type="AlphaFoldDB" id="A0A2P7SMI1"/>
<reference evidence="1 2" key="1">
    <citation type="submission" date="2018-03" db="EMBL/GenBank/DDBJ databases">
        <title>The draft genome of Mesorhizobium soli JCM 19897.</title>
        <authorList>
            <person name="Li L."/>
            <person name="Liu L."/>
            <person name="Liang L."/>
            <person name="Wang T."/>
            <person name="Zhang X."/>
        </authorList>
    </citation>
    <scope>NUCLEOTIDE SEQUENCE [LARGE SCALE GENOMIC DNA]</scope>
    <source>
        <strain evidence="1 2">JCM 19897</strain>
    </source>
</reference>
<gene>
    <name evidence="1" type="ORF">C7I85_00790</name>
</gene>
<name>A0A2P7SMI1_9HYPH</name>
<evidence type="ECO:0000313" key="2">
    <source>
        <dbReference type="Proteomes" id="UP000240653"/>
    </source>
</evidence>
<keyword evidence="2" id="KW-1185">Reference proteome</keyword>